<dbReference type="Gene3D" id="3.60.40.10">
    <property type="entry name" value="PPM-type phosphatase domain"/>
    <property type="match status" value="1"/>
</dbReference>
<evidence type="ECO:0000313" key="2">
    <source>
        <dbReference type="EMBL" id="CAD7695002.1"/>
    </source>
</evidence>
<evidence type="ECO:0000256" key="1">
    <source>
        <dbReference type="SAM" id="MobiDB-lite"/>
    </source>
</evidence>
<feature type="region of interest" description="Disordered" evidence="1">
    <location>
        <begin position="94"/>
        <end position="123"/>
    </location>
</feature>
<sequence length="123" mass="12894">MEVVPGDCHTADGAAQAPTEDARPALKMPRPQFSVDKRAVRGEDVVFVREAFAETEGGEEWSLYCICDGHGGAGTAAFVRAHLRKILGPLVPKTPLPRLGSEGGAPELAVLPAKLGPRGPAVQ</sequence>
<dbReference type="Proteomes" id="UP000708148">
    <property type="component" value="Unassembled WGS sequence"/>
</dbReference>
<name>A0A8S1IUM1_9CHLO</name>
<organism evidence="2 3">
    <name type="scientific">Ostreobium quekettii</name>
    <dbReference type="NCBI Taxonomy" id="121088"/>
    <lineage>
        <taxon>Eukaryota</taxon>
        <taxon>Viridiplantae</taxon>
        <taxon>Chlorophyta</taxon>
        <taxon>core chlorophytes</taxon>
        <taxon>Ulvophyceae</taxon>
        <taxon>TCBD clade</taxon>
        <taxon>Bryopsidales</taxon>
        <taxon>Ostreobineae</taxon>
        <taxon>Ostreobiaceae</taxon>
        <taxon>Ostreobium</taxon>
    </lineage>
</organism>
<reference evidence="2" key="1">
    <citation type="submission" date="2020-12" db="EMBL/GenBank/DDBJ databases">
        <authorList>
            <person name="Iha C."/>
        </authorList>
    </citation>
    <scope>NUCLEOTIDE SEQUENCE</scope>
</reference>
<evidence type="ECO:0008006" key="4">
    <source>
        <dbReference type="Google" id="ProtNLM"/>
    </source>
</evidence>
<dbReference type="EMBL" id="CAJHUC010000291">
    <property type="protein sequence ID" value="CAD7695002.1"/>
    <property type="molecule type" value="Genomic_DNA"/>
</dbReference>
<accession>A0A8S1IUM1</accession>
<evidence type="ECO:0000313" key="3">
    <source>
        <dbReference type="Proteomes" id="UP000708148"/>
    </source>
</evidence>
<dbReference type="InterPro" id="IPR036457">
    <property type="entry name" value="PPM-type-like_dom_sf"/>
</dbReference>
<dbReference type="PROSITE" id="PS01032">
    <property type="entry name" value="PPM_1"/>
    <property type="match status" value="1"/>
</dbReference>
<comment type="caution">
    <text evidence="2">The sequence shown here is derived from an EMBL/GenBank/DDBJ whole genome shotgun (WGS) entry which is preliminary data.</text>
</comment>
<proteinExistence type="predicted"/>
<dbReference type="InterPro" id="IPR000222">
    <property type="entry name" value="PP2C_BS"/>
</dbReference>
<dbReference type="AlphaFoldDB" id="A0A8S1IUM1"/>
<gene>
    <name evidence="2" type="ORF">OSTQU699_LOCUS363</name>
</gene>
<dbReference type="OrthoDB" id="575442at2759"/>
<dbReference type="GO" id="GO:0043169">
    <property type="term" value="F:cation binding"/>
    <property type="evidence" value="ECO:0007669"/>
    <property type="project" value="InterPro"/>
</dbReference>
<keyword evidence="3" id="KW-1185">Reference proteome</keyword>
<protein>
    <recommendedName>
        <fullName evidence="4">PPM-type phosphatase domain-containing protein</fullName>
    </recommendedName>
</protein>
<dbReference type="SUPFAM" id="SSF81606">
    <property type="entry name" value="PP2C-like"/>
    <property type="match status" value="1"/>
</dbReference>
<feature type="region of interest" description="Disordered" evidence="1">
    <location>
        <begin position="1"/>
        <end position="26"/>
    </location>
</feature>